<feature type="coiled-coil region" evidence="11">
    <location>
        <begin position="97"/>
        <end position="135"/>
    </location>
</feature>
<evidence type="ECO:0000259" key="12">
    <source>
        <dbReference type="Pfam" id="PF02823"/>
    </source>
</evidence>
<evidence type="ECO:0000313" key="14">
    <source>
        <dbReference type="Proteomes" id="UP000006362"/>
    </source>
</evidence>
<keyword evidence="6 9" id="KW-0472">Membrane</keyword>
<dbReference type="InterPro" id="IPR020546">
    <property type="entry name" value="ATP_synth_F1_dsu/esu_N"/>
</dbReference>
<comment type="function">
    <text evidence="1 9">Produces ATP from ADP in the presence of a proton gradient across the membrane.</text>
</comment>
<protein>
    <recommendedName>
        <fullName evidence="9">ATP synthase epsilon chain</fullName>
    </recommendedName>
    <alternativeName>
        <fullName evidence="9">ATP synthase F1 sector epsilon subunit</fullName>
    </alternativeName>
    <alternativeName>
        <fullName evidence="9">F-ATPase epsilon subunit</fullName>
    </alternativeName>
</protein>
<evidence type="ECO:0000256" key="6">
    <source>
        <dbReference type="ARBA" id="ARBA00023136"/>
    </source>
</evidence>
<evidence type="ECO:0000256" key="2">
    <source>
        <dbReference type="ARBA" id="ARBA00004184"/>
    </source>
</evidence>
<dbReference type="Gene3D" id="2.60.15.10">
    <property type="entry name" value="F0F1 ATP synthase delta/epsilon subunit, N-terminal"/>
    <property type="match status" value="1"/>
</dbReference>
<evidence type="ECO:0000256" key="3">
    <source>
        <dbReference type="ARBA" id="ARBA00005712"/>
    </source>
</evidence>
<evidence type="ECO:0000256" key="11">
    <source>
        <dbReference type="SAM" id="Coils"/>
    </source>
</evidence>
<dbReference type="Pfam" id="PF02823">
    <property type="entry name" value="ATP-synt_DE_N"/>
    <property type="match status" value="1"/>
</dbReference>
<dbReference type="HAMAP" id="MF_00530">
    <property type="entry name" value="ATP_synth_epsil_bac"/>
    <property type="match status" value="1"/>
</dbReference>
<dbReference type="SUPFAM" id="SSF51344">
    <property type="entry name" value="Epsilon subunit of F1F0-ATP synthase N-terminal domain"/>
    <property type="match status" value="1"/>
</dbReference>
<dbReference type="InterPro" id="IPR036771">
    <property type="entry name" value="ATPsynth_dsu/esu_N"/>
</dbReference>
<keyword evidence="9" id="KW-1003">Cell membrane</keyword>
<evidence type="ECO:0000256" key="4">
    <source>
        <dbReference type="ARBA" id="ARBA00022448"/>
    </source>
</evidence>
<dbReference type="PANTHER" id="PTHR13822:SF10">
    <property type="entry name" value="ATP SYNTHASE EPSILON CHAIN, CHLOROPLASTIC"/>
    <property type="match status" value="1"/>
</dbReference>
<organism evidence="13 14">
    <name type="scientific">Thermovibrio ammonificans (strain DSM 15698 / JCM 12110 / HB-1)</name>
    <dbReference type="NCBI Taxonomy" id="648996"/>
    <lineage>
        <taxon>Bacteria</taxon>
        <taxon>Pseudomonadati</taxon>
        <taxon>Aquificota</taxon>
        <taxon>Aquificia</taxon>
        <taxon>Desulfurobacteriales</taxon>
        <taxon>Desulfurobacteriaceae</taxon>
        <taxon>Thermovibrio</taxon>
    </lineage>
</organism>
<dbReference type="OrthoDB" id="9804110at2"/>
<keyword evidence="8 9" id="KW-0066">ATP synthesis</keyword>
<dbReference type="PANTHER" id="PTHR13822">
    <property type="entry name" value="ATP SYNTHASE DELTA/EPSILON CHAIN"/>
    <property type="match status" value="1"/>
</dbReference>
<dbReference type="Proteomes" id="UP000006362">
    <property type="component" value="Chromosome"/>
</dbReference>
<evidence type="ECO:0000256" key="7">
    <source>
        <dbReference type="ARBA" id="ARBA00023196"/>
    </source>
</evidence>
<keyword evidence="4 9" id="KW-0813">Transport</keyword>
<dbReference type="RefSeq" id="WP_013538403.1">
    <property type="nucleotide sequence ID" value="NC_014926.1"/>
</dbReference>
<keyword evidence="9" id="KW-0997">Cell inner membrane</keyword>
<name>E8T5G4_THEA1</name>
<dbReference type="GO" id="GO:0005524">
    <property type="term" value="F:ATP binding"/>
    <property type="evidence" value="ECO:0007669"/>
    <property type="project" value="UniProtKB-UniRule"/>
</dbReference>
<evidence type="ECO:0000256" key="9">
    <source>
        <dbReference type="HAMAP-Rule" id="MF_00530"/>
    </source>
</evidence>
<dbReference type="GO" id="GO:0045259">
    <property type="term" value="C:proton-transporting ATP synthase complex"/>
    <property type="evidence" value="ECO:0007669"/>
    <property type="project" value="UniProtKB-KW"/>
</dbReference>
<dbReference type="EMBL" id="CP002444">
    <property type="protein sequence ID" value="ADU97618.1"/>
    <property type="molecule type" value="Genomic_DNA"/>
</dbReference>
<dbReference type="NCBIfam" id="TIGR01216">
    <property type="entry name" value="ATP_synt_epsi"/>
    <property type="match status" value="1"/>
</dbReference>
<keyword evidence="5 9" id="KW-0406">Ion transport</keyword>
<dbReference type="HOGENOM" id="CLU_1834216_0_0_0"/>
<comment type="subcellular location">
    <subcellularLocation>
        <location evidence="9">Cell inner membrane</location>
        <topology evidence="9">Peripheral membrane protein</topology>
    </subcellularLocation>
    <subcellularLocation>
        <location evidence="2">Endomembrane system</location>
        <topology evidence="2">Peripheral membrane protein</topology>
    </subcellularLocation>
</comment>
<dbReference type="STRING" id="648996.Theam_1662"/>
<evidence type="ECO:0000256" key="5">
    <source>
        <dbReference type="ARBA" id="ARBA00023065"/>
    </source>
</evidence>
<proteinExistence type="inferred from homology"/>
<dbReference type="GO" id="GO:0005886">
    <property type="term" value="C:plasma membrane"/>
    <property type="evidence" value="ECO:0007669"/>
    <property type="project" value="UniProtKB-SubCell"/>
</dbReference>
<gene>
    <name evidence="9" type="primary">atpC</name>
    <name evidence="13" type="ordered locus">Theam_1662</name>
</gene>
<comment type="similarity">
    <text evidence="3 9 10">Belongs to the ATPase epsilon chain family.</text>
</comment>
<dbReference type="KEGG" id="tam:Theam_1662"/>
<evidence type="ECO:0000256" key="8">
    <source>
        <dbReference type="ARBA" id="ARBA00023310"/>
    </source>
</evidence>
<keyword evidence="11" id="KW-0175">Coiled coil</keyword>
<feature type="domain" description="ATP synthase F1 complex delta/epsilon subunit N-terminal" evidence="12">
    <location>
        <begin position="10"/>
        <end position="87"/>
    </location>
</feature>
<dbReference type="AlphaFoldDB" id="E8T5G4"/>
<dbReference type="InterPro" id="IPR001469">
    <property type="entry name" value="ATP_synth_F1_dsu/esu"/>
</dbReference>
<dbReference type="CDD" id="cd12152">
    <property type="entry name" value="F1-ATPase_delta"/>
    <property type="match status" value="1"/>
</dbReference>
<keyword evidence="9" id="KW-0375">Hydrogen ion transport</keyword>
<evidence type="ECO:0000256" key="1">
    <source>
        <dbReference type="ARBA" id="ARBA00003543"/>
    </source>
</evidence>
<comment type="subunit">
    <text evidence="9 10">F-type ATPases have 2 components, CF(1) - the catalytic core - and CF(0) - the membrane proton channel. CF(1) has five subunits: alpha(3), beta(3), gamma(1), delta(1), epsilon(1). CF(0) has three main subunits: a, b and c.</text>
</comment>
<keyword evidence="7 9" id="KW-0139">CF(1)</keyword>
<dbReference type="GO" id="GO:0012505">
    <property type="term" value="C:endomembrane system"/>
    <property type="evidence" value="ECO:0007669"/>
    <property type="project" value="UniProtKB-SubCell"/>
</dbReference>
<dbReference type="GO" id="GO:0046933">
    <property type="term" value="F:proton-transporting ATP synthase activity, rotational mechanism"/>
    <property type="evidence" value="ECO:0007669"/>
    <property type="project" value="UniProtKB-UniRule"/>
</dbReference>
<evidence type="ECO:0000313" key="13">
    <source>
        <dbReference type="EMBL" id="ADU97618.1"/>
    </source>
</evidence>
<sequence>MAGKGIPAEMKLQLASATGKHYELTVKEVYVETDDGDLGVLPGHQPEFYRISAGFVSCRTADGEEVRKLVYNGFVQVEPDVVRIGVQEIYEPGEVDVEAVEREVAELKELLTSLGEEEEARRAEVEAEIARKEKLIRKAR</sequence>
<accession>E8T5G4</accession>
<keyword evidence="14" id="KW-1185">Reference proteome</keyword>
<evidence type="ECO:0000256" key="10">
    <source>
        <dbReference type="RuleBase" id="RU003656"/>
    </source>
</evidence>
<reference evidence="13" key="1">
    <citation type="submission" date="2011-01" db="EMBL/GenBank/DDBJ databases">
        <title>Complete sequence of chromosome of Thermovibrio ammonificans HB-1.</title>
        <authorList>
            <consortium name="US DOE Joint Genome Institute"/>
            <person name="Lucas S."/>
            <person name="Copeland A."/>
            <person name="Lapidus A."/>
            <person name="Cheng J.-F."/>
            <person name="Goodwin L."/>
            <person name="Pitluck S."/>
            <person name="Davenport K."/>
            <person name="Detter J.C."/>
            <person name="Han C."/>
            <person name="Tapia R."/>
            <person name="Land M."/>
            <person name="Hauser L."/>
            <person name="Kyrpides N."/>
            <person name="Ivanova N."/>
            <person name="Ovchinnikova G."/>
            <person name="Vetriani C."/>
            <person name="Woyke T."/>
        </authorList>
    </citation>
    <scope>NUCLEOTIDE SEQUENCE [LARGE SCALE GENOMIC DNA]</scope>
    <source>
        <strain evidence="13">HB-1</strain>
    </source>
</reference>
<dbReference type="eggNOG" id="COG0355">
    <property type="taxonomic scope" value="Bacteria"/>
</dbReference>